<evidence type="ECO:0000313" key="2">
    <source>
        <dbReference type="EMBL" id="MBP2385077.1"/>
    </source>
</evidence>
<dbReference type="Proteomes" id="UP001296993">
    <property type="component" value="Unassembled WGS sequence"/>
</dbReference>
<evidence type="ECO:0000259" key="1">
    <source>
        <dbReference type="Pfam" id="PF00296"/>
    </source>
</evidence>
<dbReference type="Pfam" id="PF00296">
    <property type="entry name" value="Bac_luciferase"/>
    <property type="match status" value="1"/>
</dbReference>
<sequence length="350" mass="37497">MKKIGFLTFGHSGGSSNSPVPTGADAVRQMVDLAVAAEESGFDGAWMRVHHFGNSISTPFPLMAAMAAKTTTLEVGTGVIDMRYENPLYMAEQAGAVDAISSGRLQLGVSRGSPEPARDGQQQFGYDLEAGNSWANETRERTALFRKAISGAGIAHPVPGGHHHHGQDELLPINPISPGLENRIWWGAATIGSGLWTASVGMNLLSSTLLLEDDGRPFHVLQADQLRQYREAYAASGHTTGGMTAVTRSAFPITTDKDELYFGRRERGDSVGYLDGSVARSGPTYSGSPEEVAQQFMDDEAITEADYVLFALPNQLGVDYNAHVMTEIANIARELGWKSHQGSRTADSAA</sequence>
<dbReference type="RefSeq" id="WP_342592693.1">
    <property type="nucleotide sequence ID" value="NZ_BAAAJY010000013.1"/>
</dbReference>
<proteinExistence type="predicted"/>
<gene>
    <name evidence="2" type="ORF">JOF47_000588</name>
</gene>
<dbReference type="SUPFAM" id="SSF51679">
    <property type="entry name" value="Bacterial luciferase-like"/>
    <property type="match status" value="1"/>
</dbReference>
<organism evidence="2 3">
    <name type="scientific">Paeniglutamicibacter kerguelensis</name>
    <dbReference type="NCBI Taxonomy" id="254788"/>
    <lineage>
        <taxon>Bacteria</taxon>
        <taxon>Bacillati</taxon>
        <taxon>Actinomycetota</taxon>
        <taxon>Actinomycetes</taxon>
        <taxon>Micrococcales</taxon>
        <taxon>Micrococcaceae</taxon>
        <taxon>Paeniglutamicibacter</taxon>
    </lineage>
</organism>
<dbReference type="InterPro" id="IPR011251">
    <property type="entry name" value="Luciferase-like_dom"/>
</dbReference>
<dbReference type="EMBL" id="JAGIOF010000001">
    <property type="protein sequence ID" value="MBP2385077.1"/>
    <property type="molecule type" value="Genomic_DNA"/>
</dbReference>
<feature type="domain" description="Luciferase-like" evidence="1">
    <location>
        <begin position="4"/>
        <end position="259"/>
    </location>
</feature>
<evidence type="ECO:0000313" key="3">
    <source>
        <dbReference type="Proteomes" id="UP001296993"/>
    </source>
</evidence>
<keyword evidence="3" id="KW-1185">Reference proteome</keyword>
<dbReference type="InterPro" id="IPR050766">
    <property type="entry name" value="Bact_Lucif_Oxidored"/>
</dbReference>
<dbReference type="PANTHER" id="PTHR30137:SF15">
    <property type="entry name" value="BLL6902 PROTEIN"/>
    <property type="match status" value="1"/>
</dbReference>
<dbReference type="PANTHER" id="PTHR30137">
    <property type="entry name" value="LUCIFERASE-LIKE MONOOXYGENASE"/>
    <property type="match status" value="1"/>
</dbReference>
<reference evidence="2 3" key="1">
    <citation type="submission" date="2021-03" db="EMBL/GenBank/DDBJ databases">
        <title>Sequencing the genomes of 1000 actinobacteria strains.</title>
        <authorList>
            <person name="Klenk H.-P."/>
        </authorList>
    </citation>
    <scope>NUCLEOTIDE SEQUENCE [LARGE SCALE GENOMIC DNA]</scope>
    <source>
        <strain evidence="2 3">DSM 15797</strain>
    </source>
</reference>
<dbReference type="InterPro" id="IPR036661">
    <property type="entry name" value="Luciferase-like_sf"/>
</dbReference>
<comment type="caution">
    <text evidence="2">The sequence shown here is derived from an EMBL/GenBank/DDBJ whole genome shotgun (WGS) entry which is preliminary data.</text>
</comment>
<name>A0ABS4X9C8_9MICC</name>
<accession>A0ABS4X9C8</accession>
<protein>
    <submittedName>
        <fullName evidence="2">Alkanesulfonate monooxygenase SsuD/methylene tetrahydromethanopterin reductase-like flavin-dependent oxidoreductase (Luciferase family)</fullName>
    </submittedName>
</protein>
<dbReference type="Gene3D" id="3.20.20.30">
    <property type="entry name" value="Luciferase-like domain"/>
    <property type="match status" value="1"/>
</dbReference>